<dbReference type="EMBL" id="FNDX01000005">
    <property type="protein sequence ID" value="SDI37307.1"/>
    <property type="molecule type" value="Genomic_DNA"/>
</dbReference>
<dbReference type="Gene3D" id="3.20.20.450">
    <property type="entry name" value="EAL domain"/>
    <property type="match status" value="1"/>
</dbReference>
<reference evidence="10" key="1">
    <citation type="submission" date="2016-10" db="EMBL/GenBank/DDBJ databases">
        <authorList>
            <person name="Varghese N."/>
            <person name="Submissions S."/>
        </authorList>
    </citation>
    <scope>NUCLEOTIDE SEQUENCE [LARGE SCALE GENOMIC DNA]</scope>
    <source>
        <strain evidence="10">CGMCC 1.11012</strain>
    </source>
</reference>
<evidence type="ECO:0000313" key="9">
    <source>
        <dbReference type="EMBL" id="SDI37307.1"/>
    </source>
</evidence>
<keyword evidence="2" id="KW-1003">Cell membrane</keyword>
<dbReference type="InterPro" id="IPR000160">
    <property type="entry name" value="GGDEF_dom"/>
</dbReference>
<feature type="transmembrane region" description="Helical" evidence="6">
    <location>
        <begin position="454"/>
        <end position="477"/>
    </location>
</feature>
<dbReference type="NCBIfam" id="TIGR00254">
    <property type="entry name" value="GGDEF"/>
    <property type="match status" value="1"/>
</dbReference>
<evidence type="ECO:0000256" key="1">
    <source>
        <dbReference type="ARBA" id="ARBA00004651"/>
    </source>
</evidence>
<dbReference type="InterPro" id="IPR033479">
    <property type="entry name" value="dCache_1"/>
</dbReference>
<keyword evidence="10" id="KW-1185">Reference proteome</keyword>
<dbReference type="InterPro" id="IPR043128">
    <property type="entry name" value="Rev_trsase/Diguanyl_cyclase"/>
</dbReference>
<accession>A0A1G8K1R8</accession>
<keyword evidence="4 6" id="KW-1133">Transmembrane helix</keyword>
<dbReference type="CDD" id="cd12914">
    <property type="entry name" value="PDC1_DGC_like"/>
    <property type="match status" value="1"/>
</dbReference>
<dbReference type="OrthoDB" id="9759607at2"/>
<dbReference type="SMART" id="SM00052">
    <property type="entry name" value="EAL"/>
    <property type="match status" value="1"/>
</dbReference>
<evidence type="ECO:0000256" key="5">
    <source>
        <dbReference type="ARBA" id="ARBA00023136"/>
    </source>
</evidence>
<dbReference type="InterPro" id="IPR035919">
    <property type="entry name" value="EAL_sf"/>
</dbReference>
<dbReference type="AlphaFoldDB" id="A0A1G8K1R8"/>
<dbReference type="InterPro" id="IPR001633">
    <property type="entry name" value="EAL_dom"/>
</dbReference>
<dbReference type="GO" id="GO:0005886">
    <property type="term" value="C:plasma membrane"/>
    <property type="evidence" value="ECO:0007669"/>
    <property type="project" value="UniProtKB-SubCell"/>
</dbReference>
<dbReference type="Pfam" id="PF00990">
    <property type="entry name" value="GGDEF"/>
    <property type="match status" value="1"/>
</dbReference>
<dbReference type="CDD" id="cd01949">
    <property type="entry name" value="GGDEF"/>
    <property type="match status" value="1"/>
</dbReference>
<name>A0A1G8K1R8_9BACL</name>
<feature type="domain" description="EAL" evidence="7">
    <location>
        <begin position="706"/>
        <end position="956"/>
    </location>
</feature>
<feature type="transmembrane region" description="Helical" evidence="6">
    <location>
        <begin position="72"/>
        <end position="93"/>
    </location>
</feature>
<evidence type="ECO:0000256" key="2">
    <source>
        <dbReference type="ARBA" id="ARBA00022475"/>
    </source>
</evidence>
<keyword evidence="5 6" id="KW-0472">Membrane</keyword>
<dbReference type="STRING" id="1174501.SAMN05216192_1055"/>
<feature type="transmembrane region" description="Helical" evidence="6">
    <location>
        <begin position="169"/>
        <end position="190"/>
    </location>
</feature>
<organism evidence="9 10">
    <name type="scientific">Paenibacillus typhae</name>
    <dbReference type="NCBI Taxonomy" id="1174501"/>
    <lineage>
        <taxon>Bacteria</taxon>
        <taxon>Bacillati</taxon>
        <taxon>Bacillota</taxon>
        <taxon>Bacilli</taxon>
        <taxon>Bacillales</taxon>
        <taxon>Paenibacillaceae</taxon>
        <taxon>Paenibacillus</taxon>
    </lineage>
</organism>
<gene>
    <name evidence="9" type="ORF">SAMN05216192_1055</name>
</gene>
<dbReference type="RefSeq" id="WP_090713177.1">
    <property type="nucleotide sequence ID" value="NZ_CBCSKY010000002.1"/>
</dbReference>
<proteinExistence type="predicted"/>
<evidence type="ECO:0000313" key="10">
    <source>
        <dbReference type="Proteomes" id="UP000199050"/>
    </source>
</evidence>
<evidence type="ECO:0000259" key="8">
    <source>
        <dbReference type="PROSITE" id="PS50887"/>
    </source>
</evidence>
<feature type="transmembrane region" description="Helical" evidence="6">
    <location>
        <begin position="7"/>
        <end position="28"/>
    </location>
</feature>
<feature type="transmembrane region" description="Helical" evidence="6">
    <location>
        <begin position="128"/>
        <end position="149"/>
    </location>
</feature>
<dbReference type="PANTHER" id="PTHR44757">
    <property type="entry name" value="DIGUANYLATE CYCLASE DGCP"/>
    <property type="match status" value="1"/>
</dbReference>
<dbReference type="FunFam" id="3.30.70.270:FF:000001">
    <property type="entry name" value="Diguanylate cyclase domain protein"/>
    <property type="match status" value="1"/>
</dbReference>
<dbReference type="Proteomes" id="UP000199050">
    <property type="component" value="Unassembled WGS sequence"/>
</dbReference>
<dbReference type="FunFam" id="3.20.20.450:FF:000001">
    <property type="entry name" value="Cyclic di-GMP phosphodiesterase yahA"/>
    <property type="match status" value="1"/>
</dbReference>
<evidence type="ECO:0000256" key="6">
    <source>
        <dbReference type="SAM" id="Phobius"/>
    </source>
</evidence>
<dbReference type="SMART" id="SM00267">
    <property type="entry name" value="GGDEF"/>
    <property type="match status" value="1"/>
</dbReference>
<evidence type="ECO:0000259" key="7">
    <source>
        <dbReference type="PROSITE" id="PS50883"/>
    </source>
</evidence>
<protein>
    <submittedName>
        <fullName evidence="9">Diguanylate cyclase (GGDEF) domain-containing protein</fullName>
    </submittedName>
</protein>
<dbReference type="Gene3D" id="3.30.450.20">
    <property type="entry name" value="PAS domain"/>
    <property type="match status" value="1"/>
</dbReference>
<dbReference type="SUPFAM" id="SSF55073">
    <property type="entry name" value="Nucleotide cyclase"/>
    <property type="match status" value="1"/>
</dbReference>
<dbReference type="PROSITE" id="PS50883">
    <property type="entry name" value="EAL"/>
    <property type="match status" value="1"/>
</dbReference>
<dbReference type="PANTHER" id="PTHR44757:SF2">
    <property type="entry name" value="BIOFILM ARCHITECTURE MAINTENANCE PROTEIN MBAA"/>
    <property type="match status" value="1"/>
</dbReference>
<evidence type="ECO:0000256" key="3">
    <source>
        <dbReference type="ARBA" id="ARBA00022692"/>
    </source>
</evidence>
<comment type="subcellular location">
    <subcellularLocation>
        <location evidence="1">Cell membrane</location>
        <topology evidence="1">Multi-pass membrane protein</topology>
    </subcellularLocation>
</comment>
<keyword evidence="3 6" id="KW-0812">Transmembrane</keyword>
<dbReference type="Pfam" id="PF00563">
    <property type="entry name" value="EAL"/>
    <property type="match status" value="1"/>
</dbReference>
<feature type="domain" description="GGDEF" evidence="8">
    <location>
        <begin position="565"/>
        <end position="697"/>
    </location>
</feature>
<feature type="transmembrane region" description="Helical" evidence="6">
    <location>
        <begin position="34"/>
        <end position="60"/>
    </location>
</feature>
<dbReference type="InterPro" id="IPR029787">
    <property type="entry name" value="Nucleotide_cyclase"/>
</dbReference>
<dbReference type="Pfam" id="PF02743">
    <property type="entry name" value="dCache_1"/>
    <property type="match status" value="1"/>
</dbReference>
<dbReference type="CDD" id="cd01948">
    <property type="entry name" value="EAL"/>
    <property type="match status" value="1"/>
</dbReference>
<feature type="transmembrane region" description="Helical" evidence="6">
    <location>
        <begin position="99"/>
        <end position="116"/>
    </location>
</feature>
<dbReference type="InterPro" id="IPR052155">
    <property type="entry name" value="Biofilm_reg_signaling"/>
</dbReference>
<evidence type="ECO:0000256" key="4">
    <source>
        <dbReference type="ARBA" id="ARBA00022989"/>
    </source>
</evidence>
<dbReference type="SUPFAM" id="SSF141868">
    <property type="entry name" value="EAL domain-like"/>
    <property type="match status" value="1"/>
</dbReference>
<dbReference type="PROSITE" id="PS50887">
    <property type="entry name" value="GGDEF"/>
    <property type="match status" value="1"/>
</dbReference>
<sequence>MRIFNKSIVFIIALIVFGLLGNMLNLSLLLGVNFIFGSIFTFLILRIYGLKWALVASAIVNGYTLFLWNHPYAMFVFVLETLFVGVFYIGKRIVLVDSLYWMILGMPLIWVFYRYALDMNFTASLLVVLKDAVNGILNVLISSVIFTYLPLIKWPSFQKRKMSSSLHDVLFNIFVTLTFITLLLVTVMIGHEQYHNMNEKIKSETERDSAIIRDDLTEWGKVHVAAVNTLSMAAAENRMEKMDSLQRHVAYLLVSYPDFVTSYIADRNGVTKLFSPLLNDKGESTIGLSFSDRPYFEYMKEKHQSVVSDVFLGRGGVNEPIVVVGSPIMISGEFTGVAVGALNLNYVTTELKKLANNRLMNITIVDRHDKVIASTRDDLAVMNPYNWAEGGEVSGIVDGLYYWFPDAVRNPMRRWGESSYFKIMTIPQMGDWSIIVETPIAPYRDRLYSYYIKIFSILLACGLIFIFISNVISGIIVRPIKLLTNTTTNLPEKIAKNQIVNWKGSFIQEINTLISNSRDTAARLQSMFAEIQLLAYYDSLTGLPNRVYFNQRLQAYLEEAGNHGHTAAVLFIDLDRFKMVNDTFGHTNGDQLLKLVVMRVQECLGQDAILSRMGGDEFIALLPNVTREQSEQIAQAVLAAFKIPISLSDHEVYTTPSIGISLFPRDGDSEMELIKNADQAMYMVKKTGRNGYSFFEGKLNTLLSNQMSLETMLHKALDNHEFELFYQPRMELKSGQIIGMEALIRWRHPDQGMISPAEFIPIAEESGLISPIGEWVLRTACSQNKAWQNEGYKPVCVSVNLSVRQFKDKDLVRNISGILNETQLDPRYLELEITENISMNNEEQVLSTLQEIRKLGVKISIDDFGTGYSSLNYLVNYPIDFLKIDQSFVRNIQSQSSDVSIVKAIIFIAHSIGLKVVAEGVETEEQLNLLRELECDDVQGYLISKPVECEEVRNFL</sequence>
<dbReference type="Gene3D" id="3.30.70.270">
    <property type="match status" value="1"/>
</dbReference>